<keyword evidence="7" id="KW-0223">Dioxygenase</keyword>
<feature type="domain" description="Extradiol ring-cleavage dioxygenase class III enzyme subunit B" evidence="6">
    <location>
        <begin position="43"/>
        <end position="257"/>
    </location>
</feature>
<dbReference type="Pfam" id="PF02900">
    <property type="entry name" value="LigB"/>
    <property type="match status" value="1"/>
</dbReference>
<evidence type="ECO:0000256" key="4">
    <source>
        <dbReference type="ARBA" id="ARBA00022833"/>
    </source>
</evidence>
<protein>
    <submittedName>
        <fullName evidence="7">Dioxygenase</fullName>
    </submittedName>
</protein>
<dbReference type="GO" id="GO:0008198">
    <property type="term" value="F:ferrous iron binding"/>
    <property type="evidence" value="ECO:0007669"/>
    <property type="project" value="InterPro"/>
</dbReference>
<keyword evidence="4" id="KW-0862">Zinc</keyword>
<dbReference type="PANTHER" id="PTHR30096:SF0">
    <property type="entry name" value="4,5-DOPA DIOXYGENASE EXTRADIOL-LIKE PROTEIN"/>
    <property type="match status" value="1"/>
</dbReference>
<dbReference type="RefSeq" id="WP_203387470.1">
    <property type="nucleotide sequence ID" value="NZ_CP064781.1"/>
</dbReference>
<gene>
    <name evidence="7" type="ORF">IWH25_00845</name>
</gene>
<dbReference type="Gene3D" id="3.40.830.10">
    <property type="entry name" value="LigB-like"/>
    <property type="match status" value="1"/>
</dbReference>
<accession>A0A974SPA0</accession>
<dbReference type="AlphaFoldDB" id="A0A974SPA0"/>
<dbReference type="EMBL" id="CP064781">
    <property type="protein sequence ID" value="QRJ63940.1"/>
    <property type="molecule type" value="Genomic_DNA"/>
</dbReference>
<comment type="similarity">
    <text evidence="2">Belongs to the DODA-type extradiol aromatic ring-opening dioxygenase family.</text>
</comment>
<dbReference type="InterPro" id="IPR004183">
    <property type="entry name" value="Xdiol_dOase_suB"/>
</dbReference>
<dbReference type="PIRSF" id="PIRSF006157">
    <property type="entry name" value="Doxgns_DODA"/>
    <property type="match status" value="1"/>
</dbReference>
<name>A0A974SPA0_9RHOO</name>
<dbReference type="GO" id="GO:0008270">
    <property type="term" value="F:zinc ion binding"/>
    <property type="evidence" value="ECO:0007669"/>
    <property type="project" value="InterPro"/>
</dbReference>
<comment type="cofactor">
    <cofactor evidence="1">
        <name>Zn(2+)</name>
        <dbReference type="ChEBI" id="CHEBI:29105"/>
    </cofactor>
</comment>
<evidence type="ECO:0000313" key="8">
    <source>
        <dbReference type="Proteomes" id="UP000663444"/>
    </source>
</evidence>
<keyword evidence="5" id="KW-0560">Oxidoreductase</keyword>
<dbReference type="InterPro" id="IPR014436">
    <property type="entry name" value="Extradiol_dOase_DODA"/>
</dbReference>
<dbReference type="PANTHER" id="PTHR30096">
    <property type="entry name" value="4,5-DOPA DIOXYGENASE EXTRADIOL-LIKE PROTEIN"/>
    <property type="match status" value="1"/>
</dbReference>
<evidence type="ECO:0000256" key="5">
    <source>
        <dbReference type="ARBA" id="ARBA00023002"/>
    </source>
</evidence>
<dbReference type="CDD" id="cd07363">
    <property type="entry name" value="45_DOPA_Dioxygenase"/>
    <property type="match status" value="1"/>
</dbReference>
<evidence type="ECO:0000256" key="3">
    <source>
        <dbReference type="ARBA" id="ARBA00022723"/>
    </source>
</evidence>
<dbReference type="GO" id="GO:0016702">
    <property type="term" value="F:oxidoreductase activity, acting on single donors with incorporation of molecular oxygen, incorporation of two atoms of oxygen"/>
    <property type="evidence" value="ECO:0007669"/>
    <property type="project" value="UniProtKB-ARBA"/>
</dbReference>
<sequence length="287" mass="30229">MSAPASNTAPARTAARPAWPTLFVPHGAPTFALHPGAAGAALTRFAAALPRPRAVLVVSAHWSTDAPTVGGAEWPATVHDFHGFPPALAAIRYPAPGAPALADEIAATLAAAGFAARVDRQRGLDHGAWIPLRLLYPEADVPVLTLSLQAHRGAEHHLRLGRALTGLPAAGVLLVASGNLTHNLADFRLGGGDADTLAYVGRFADWVWQQLERGSAEALLRYRGLAPDAARAHPSEEHLLPLFVALGAAGNDWRAERIYSGIDDRVLAMDSFAFRPRNPDNANGEPA</sequence>
<evidence type="ECO:0000256" key="1">
    <source>
        <dbReference type="ARBA" id="ARBA00001947"/>
    </source>
</evidence>
<dbReference type="SUPFAM" id="SSF53213">
    <property type="entry name" value="LigB-like"/>
    <property type="match status" value="1"/>
</dbReference>
<reference evidence="7" key="1">
    <citation type="submission" date="2020-11" db="EMBL/GenBank/DDBJ databases">
        <title>Azospira restricta DSM 18626 genome sequence.</title>
        <authorList>
            <person name="Moe W.M."/>
        </authorList>
    </citation>
    <scope>NUCLEOTIDE SEQUENCE</scope>
    <source>
        <strain evidence="7">DSM 18626</strain>
    </source>
</reference>
<keyword evidence="8" id="KW-1185">Reference proteome</keyword>
<dbReference type="Proteomes" id="UP000663444">
    <property type="component" value="Chromosome"/>
</dbReference>
<evidence type="ECO:0000256" key="2">
    <source>
        <dbReference type="ARBA" id="ARBA00007581"/>
    </source>
</evidence>
<evidence type="ECO:0000259" key="6">
    <source>
        <dbReference type="Pfam" id="PF02900"/>
    </source>
</evidence>
<proteinExistence type="inferred from homology"/>
<dbReference type="KEGG" id="ares:IWH25_00845"/>
<organism evidence="7 8">
    <name type="scientific">Azospira restricta</name>
    <dbReference type="NCBI Taxonomy" id="404405"/>
    <lineage>
        <taxon>Bacteria</taxon>
        <taxon>Pseudomonadati</taxon>
        <taxon>Pseudomonadota</taxon>
        <taxon>Betaproteobacteria</taxon>
        <taxon>Rhodocyclales</taxon>
        <taxon>Rhodocyclaceae</taxon>
        <taxon>Azospira</taxon>
    </lineage>
</organism>
<keyword evidence="3" id="KW-0479">Metal-binding</keyword>
<evidence type="ECO:0000313" key="7">
    <source>
        <dbReference type="EMBL" id="QRJ63940.1"/>
    </source>
</evidence>